<comment type="function">
    <text evidence="9">Catalyzes the NADPH-dependent reduction of ketopantoate into pantoic acid.</text>
</comment>
<sequence>MPSITIIGPGSVGGTVAAWLARDKTNTIRICARTAFDELIVETPHGTLTVKPEIFTSPEQVEATDWVLIATKTYDVAPTAQWLQRLVAPNTIVAILQNGVEHMERFMPYVPAAQLLPVVVNLPAQRKGPGQIWQTGNGELTVPDTDNGKKFVKLFEKTQLAARTTPDFLSHAWAKLALNSTGAIPALTLQPLNLRKHEDLIEISRLLIRECMAVAKAEGANLDEMLEDKIINGYRDNPSNSINSLHADRLAGRPMETDARNGAIVRIGKKHGIATPMNQLITILLNATNDE</sequence>
<dbReference type="Gene3D" id="1.10.1040.10">
    <property type="entry name" value="N-(1-d-carboxylethyl)-l-norvaline Dehydrogenase, domain 2"/>
    <property type="match status" value="1"/>
</dbReference>
<dbReference type="InterPro" id="IPR013328">
    <property type="entry name" value="6PGD_dom2"/>
</dbReference>
<evidence type="ECO:0000256" key="1">
    <source>
        <dbReference type="ARBA" id="ARBA00004994"/>
    </source>
</evidence>
<comment type="catalytic activity">
    <reaction evidence="8 9">
        <text>(R)-pantoate + NADP(+) = 2-dehydropantoate + NADPH + H(+)</text>
        <dbReference type="Rhea" id="RHEA:16233"/>
        <dbReference type="ChEBI" id="CHEBI:11561"/>
        <dbReference type="ChEBI" id="CHEBI:15378"/>
        <dbReference type="ChEBI" id="CHEBI:15980"/>
        <dbReference type="ChEBI" id="CHEBI:57783"/>
        <dbReference type="ChEBI" id="CHEBI:58349"/>
        <dbReference type="EC" id="1.1.1.169"/>
    </reaction>
</comment>
<dbReference type="PANTHER" id="PTHR21708">
    <property type="entry name" value="PROBABLE 2-DEHYDROPANTOATE 2-REDUCTASE"/>
    <property type="match status" value="1"/>
</dbReference>
<dbReference type="InterPro" id="IPR003710">
    <property type="entry name" value="ApbA"/>
</dbReference>
<evidence type="ECO:0000313" key="13">
    <source>
        <dbReference type="Proteomes" id="UP000192277"/>
    </source>
</evidence>
<dbReference type="EC" id="1.1.1.169" evidence="3 9"/>
<dbReference type="SUPFAM" id="SSF51735">
    <property type="entry name" value="NAD(P)-binding Rossmann-fold domains"/>
    <property type="match status" value="1"/>
</dbReference>
<keyword evidence="9" id="KW-0566">Pantothenate biosynthesis</keyword>
<evidence type="ECO:0000313" key="12">
    <source>
        <dbReference type="EMBL" id="OQP52392.1"/>
    </source>
</evidence>
<dbReference type="Pfam" id="PF02558">
    <property type="entry name" value="ApbA"/>
    <property type="match status" value="1"/>
</dbReference>
<keyword evidence="5 9" id="KW-0521">NADP</keyword>
<evidence type="ECO:0000256" key="3">
    <source>
        <dbReference type="ARBA" id="ARBA00013014"/>
    </source>
</evidence>
<evidence type="ECO:0000256" key="2">
    <source>
        <dbReference type="ARBA" id="ARBA00007870"/>
    </source>
</evidence>
<feature type="domain" description="Ketopantoate reductase N-terminal" evidence="10">
    <location>
        <begin position="4"/>
        <end position="146"/>
    </location>
</feature>
<dbReference type="SUPFAM" id="SSF48179">
    <property type="entry name" value="6-phosphogluconate dehydrogenase C-terminal domain-like"/>
    <property type="match status" value="1"/>
</dbReference>
<protein>
    <recommendedName>
        <fullName evidence="4 9">2-dehydropantoate 2-reductase</fullName>
        <ecNumber evidence="3 9">1.1.1.169</ecNumber>
    </recommendedName>
    <alternativeName>
        <fullName evidence="7 9">Ketopantoate reductase</fullName>
    </alternativeName>
</protein>
<evidence type="ECO:0000256" key="9">
    <source>
        <dbReference type="RuleBase" id="RU362068"/>
    </source>
</evidence>
<dbReference type="InterPro" id="IPR008927">
    <property type="entry name" value="6-PGluconate_DH-like_C_sf"/>
</dbReference>
<organism evidence="12 13">
    <name type="scientific">Niastella koreensis</name>
    <dbReference type="NCBI Taxonomy" id="354356"/>
    <lineage>
        <taxon>Bacteria</taxon>
        <taxon>Pseudomonadati</taxon>
        <taxon>Bacteroidota</taxon>
        <taxon>Chitinophagia</taxon>
        <taxon>Chitinophagales</taxon>
        <taxon>Chitinophagaceae</taxon>
        <taxon>Niastella</taxon>
    </lineage>
</organism>
<comment type="pathway">
    <text evidence="1 9">Cofactor biosynthesis; (R)-pantothenate biosynthesis; (R)-pantoate from 3-methyl-2-oxobutanoate: step 2/2.</text>
</comment>
<dbReference type="InterPro" id="IPR051402">
    <property type="entry name" value="KPR-Related"/>
</dbReference>
<evidence type="ECO:0000256" key="4">
    <source>
        <dbReference type="ARBA" id="ARBA00019465"/>
    </source>
</evidence>
<gene>
    <name evidence="12" type="ORF">A4D02_24705</name>
</gene>
<proteinExistence type="inferred from homology"/>
<dbReference type="InterPro" id="IPR013332">
    <property type="entry name" value="KPR_N"/>
</dbReference>
<dbReference type="InterPro" id="IPR013752">
    <property type="entry name" value="KPA_reductase"/>
</dbReference>
<evidence type="ECO:0000259" key="10">
    <source>
        <dbReference type="Pfam" id="PF02558"/>
    </source>
</evidence>
<dbReference type="EMBL" id="LWBO01000004">
    <property type="protein sequence ID" value="OQP52392.1"/>
    <property type="molecule type" value="Genomic_DNA"/>
</dbReference>
<evidence type="ECO:0000256" key="8">
    <source>
        <dbReference type="ARBA" id="ARBA00048793"/>
    </source>
</evidence>
<keyword evidence="6 9" id="KW-0560">Oxidoreductase</keyword>
<name>A0ABX3P0V9_9BACT</name>
<dbReference type="Gene3D" id="3.40.50.720">
    <property type="entry name" value="NAD(P)-binding Rossmann-like Domain"/>
    <property type="match status" value="1"/>
</dbReference>
<accession>A0ABX3P0V9</accession>
<dbReference type="NCBIfam" id="TIGR00745">
    <property type="entry name" value="apbA_panE"/>
    <property type="match status" value="1"/>
</dbReference>
<reference evidence="12 13" key="1">
    <citation type="submission" date="2016-04" db="EMBL/GenBank/DDBJ databases">
        <authorList>
            <person name="Chen L."/>
            <person name="Zhuang W."/>
            <person name="Wang G."/>
        </authorList>
    </citation>
    <scope>NUCLEOTIDE SEQUENCE [LARGE SCALE GENOMIC DNA]</scope>
    <source>
        <strain evidence="13">GR20</strain>
    </source>
</reference>
<evidence type="ECO:0000256" key="7">
    <source>
        <dbReference type="ARBA" id="ARBA00032024"/>
    </source>
</evidence>
<dbReference type="Proteomes" id="UP000192277">
    <property type="component" value="Unassembled WGS sequence"/>
</dbReference>
<feature type="domain" description="Ketopantoate reductase C-terminal" evidence="11">
    <location>
        <begin position="168"/>
        <end position="287"/>
    </location>
</feature>
<dbReference type="Pfam" id="PF08546">
    <property type="entry name" value="ApbA_C"/>
    <property type="match status" value="1"/>
</dbReference>
<comment type="similarity">
    <text evidence="2 9">Belongs to the ketopantoate reductase family.</text>
</comment>
<dbReference type="InterPro" id="IPR036291">
    <property type="entry name" value="NAD(P)-bd_dom_sf"/>
</dbReference>
<dbReference type="PANTHER" id="PTHR21708:SF26">
    <property type="entry name" value="2-DEHYDROPANTOATE 2-REDUCTASE"/>
    <property type="match status" value="1"/>
</dbReference>
<keyword evidence="13" id="KW-1185">Reference proteome</keyword>
<evidence type="ECO:0000256" key="5">
    <source>
        <dbReference type="ARBA" id="ARBA00022857"/>
    </source>
</evidence>
<dbReference type="RefSeq" id="WP_014220446.1">
    <property type="nucleotide sequence ID" value="NZ_LWBO01000004.1"/>
</dbReference>
<dbReference type="NCBIfam" id="NF005091">
    <property type="entry name" value="PRK06522.2-2"/>
    <property type="match status" value="1"/>
</dbReference>
<evidence type="ECO:0000256" key="6">
    <source>
        <dbReference type="ARBA" id="ARBA00023002"/>
    </source>
</evidence>
<comment type="caution">
    <text evidence="12">The sequence shown here is derived from an EMBL/GenBank/DDBJ whole genome shotgun (WGS) entry which is preliminary data.</text>
</comment>
<evidence type="ECO:0000259" key="11">
    <source>
        <dbReference type="Pfam" id="PF08546"/>
    </source>
</evidence>